<protein>
    <submittedName>
        <fullName evidence="1">Uncharacterized protein</fullName>
    </submittedName>
</protein>
<name>A0A0A9DH79_ARUDO</name>
<organism evidence="1">
    <name type="scientific">Arundo donax</name>
    <name type="common">Giant reed</name>
    <name type="synonym">Donax arundinaceus</name>
    <dbReference type="NCBI Taxonomy" id="35708"/>
    <lineage>
        <taxon>Eukaryota</taxon>
        <taxon>Viridiplantae</taxon>
        <taxon>Streptophyta</taxon>
        <taxon>Embryophyta</taxon>
        <taxon>Tracheophyta</taxon>
        <taxon>Spermatophyta</taxon>
        <taxon>Magnoliopsida</taxon>
        <taxon>Liliopsida</taxon>
        <taxon>Poales</taxon>
        <taxon>Poaceae</taxon>
        <taxon>PACMAD clade</taxon>
        <taxon>Arundinoideae</taxon>
        <taxon>Arundineae</taxon>
        <taxon>Arundo</taxon>
    </lineage>
</organism>
<evidence type="ECO:0000313" key="1">
    <source>
        <dbReference type="EMBL" id="JAD86038.1"/>
    </source>
</evidence>
<sequence length="52" mass="5933">MIQFFWRSMLSPNFLPKVSSVGVLSFASISDASQPLYKLSYLSVNLTWSLFK</sequence>
<proteinExistence type="predicted"/>
<reference evidence="1" key="2">
    <citation type="journal article" date="2015" name="Data Brief">
        <title>Shoot transcriptome of the giant reed, Arundo donax.</title>
        <authorList>
            <person name="Barrero R.A."/>
            <person name="Guerrero F.D."/>
            <person name="Moolhuijzen P."/>
            <person name="Goolsby J.A."/>
            <person name="Tidwell J."/>
            <person name="Bellgard S.E."/>
            <person name="Bellgard M.I."/>
        </authorList>
    </citation>
    <scope>NUCLEOTIDE SEQUENCE</scope>
    <source>
        <tissue evidence="1">Shoot tissue taken approximately 20 cm above the soil surface</tissue>
    </source>
</reference>
<reference evidence="1" key="1">
    <citation type="submission" date="2014-09" db="EMBL/GenBank/DDBJ databases">
        <authorList>
            <person name="Magalhaes I.L.F."/>
            <person name="Oliveira U."/>
            <person name="Santos F.R."/>
            <person name="Vidigal T.H.D.A."/>
            <person name="Brescovit A.D."/>
            <person name="Santos A.J."/>
        </authorList>
    </citation>
    <scope>NUCLEOTIDE SEQUENCE</scope>
    <source>
        <tissue evidence="1">Shoot tissue taken approximately 20 cm above the soil surface</tissue>
    </source>
</reference>
<dbReference type="AlphaFoldDB" id="A0A0A9DH79"/>
<dbReference type="EMBL" id="GBRH01211857">
    <property type="protein sequence ID" value="JAD86038.1"/>
    <property type="molecule type" value="Transcribed_RNA"/>
</dbReference>
<accession>A0A0A9DH79</accession>